<evidence type="ECO:0000256" key="5">
    <source>
        <dbReference type="ARBA" id="ARBA00022898"/>
    </source>
</evidence>
<dbReference type="InterPro" id="IPR036390">
    <property type="entry name" value="WH_DNA-bd_sf"/>
</dbReference>
<reference evidence="10 11" key="2">
    <citation type="journal article" date="2016" name="Int. J. Syst. Evol. Microbiol.">
        <title>Bacillus gobiensis sp. nov., isolated from a soil sample.</title>
        <authorList>
            <person name="Liu B."/>
            <person name="Liu G.H."/>
            <person name="Cetin S."/>
            <person name="Schumann P."/>
            <person name="Pan Z.Z."/>
            <person name="Chen Q.Q."/>
        </authorList>
    </citation>
    <scope>NUCLEOTIDE SEQUENCE [LARGE SCALE GENOMIC DNA]</scope>
    <source>
        <strain evidence="10 11">FJAT-4402</strain>
    </source>
</reference>
<dbReference type="InterPro" id="IPR004839">
    <property type="entry name" value="Aminotransferase_I/II_large"/>
</dbReference>
<dbReference type="GO" id="GO:0030170">
    <property type="term" value="F:pyridoxal phosphate binding"/>
    <property type="evidence" value="ECO:0007669"/>
    <property type="project" value="InterPro"/>
</dbReference>
<dbReference type="EMBL" id="CP012600">
    <property type="protein sequence ID" value="ALC80692.1"/>
    <property type="molecule type" value="Genomic_DNA"/>
</dbReference>
<dbReference type="PANTHER" id="PTHR46577:SF2">
    <property type="entry name" value="TRANSCRIPTIONAL REGULATORY PROTEIN"/>
    <property type="match status" value="1"/>
</dbReference>
<evidence type="ECO:0000313" key="10">
    <source>
        <dbReference type="EMBL" id="ALC80692.1"/>
    </source>
</evidence>
<evidence type="ECO:0000313" key="11">
    <source>
        <dbReference type="Proteomes" id="UP000067625"/>
    </source>
</evidence>
<dbReference type="SMART" id="SM00345">
    <property type="entry name" value="HTH_GNTR"/>
    <property type="match status" value="1"/>
</dbReference>
<dbReference type="OrthoDB" id="9802328at2"/>
<dbReference type="Pfam" id="PF00392">
    <property type="entry name" value="GntR"/>
    <property type="match status" value="1"/>
</dbReference>
<evidence type="ECO:0000256" key="4">
    <source>
        <dbReference type="ARBA" id="ARBA00022679"/>
    </source>
</evidence>
<evidence type="ECO:0000256" key="3">
    <source>
        <dbReference type="ARBA" id="ARBA00022576"/>
    </source>
</evidence>
<dbReference type="CDD" id="cd07377">
    <property type="entry name" value="WHTH_GntR"/>
    <property type="match status" value="1"/>
</dbReference>
<feature type="domain" description="HTH gntR-type" evidence="9">
    <location>
        <begin position="14"/>
        <end position="82"/>
    </location>
</feature>
<evidence type="ECO:0000256" key="7">
    <source>
        <dbReference type="ARBA" id="ARBA00023125"/>
    </source>
</evidence>
<evidence type="ECO:0000259" key="9">
    <source>
        <dbReference type="PROSITE" id="PS50949"/>
    </source>
</evidence>
<reference evidence="11" key="1">
    <citation type="submission" date="2015-08" db="EMBL/GenBank/DDBJ databases">
        <title>Genome sequencing project for genomic taxonomy and phylogenomics of Bacillus-like bacteria.</title>
        <authorList>
            <person name="Liu B."/>
            <person name="Wang J."/>
            <person name="Zhu Y."/>
            <person name="Liu G."/>
            <person name="Chen Q."/>
            <person name="Chen Z."/>
            <person name="Lan J."/>
            <person name="Che J."/>
            <person name="Ge C."/>
            <person name="Shi H."/>
            <person name="Pan Z."/>
            <person name="Liu X."/>
        </authorList>
    </citation>
    <scope>NUCLEOTIDE SEQUENCE [LARGE SCALE GENOMIC DNA]</scope>
    <source>
        <strain evidence="11">FJAT-4402</strain>
    </source>
</reference>
<dbReference type="CDD" id="cd00609">
    <property type="entry name" value="AAT_like"/>
    <property type="match status" value="1"/>
</dbReference>
<dbReference type="PRINTS" id="PR00035">
    <property type="entry name" value="HTHGNTR"/>
</dbReference>
<keyword evidence="11" id="KW-1185">Reference proteome</keyword>
<keyword evidence="7" id="KW-0238">DNA-binding</keyword>
<evidence type="ECO:0000256" key="8">
    <source>
        <dbReference type="ARBA" id="ARBA00023163"/>
    </source>
</evidence>
<dbReference type="InterPro" id="IPR015424">
    <property type="entry name" value="PyrdxlP-dep_Trfase"/>
</dbReference>
<proteinExistence type="inferred from homology"/>
<dbReference type="GO" id="GO:0003677">
    <property type="term" value="F:DNA binding"/>
    <property type="evidence" value="ECO:0007669"/>
    <property type="project" value="UniProtKB-KW"/>
</dbReference>
<dbReference type="SUPFAM" id="SSF53383">
    <property type="entry name" value="PLP-dependent transferases"/>
    <property type="match status" value="1"/>
</dbReference>
<keyword evidence="6" id="KW-0805">Transcription regulation</keyword>
<dbReference type="PROSITE" id="PS50949">
    <property type="entry name" value="HTH_GNTR"/>
    <property type="match status" value="1"/>
</dbReference>
<keyword evidence="4" id="KW-0808">Transferase</keyword>
<gene>
    <name evidence="10" type="ORF">AM592_03135</name>
</gene>
<dbReference type="RefSeq" id="WP_053602432.1">
    <property type="nucleotide sequence ID" value="NZ_CP012600.1"/>
</dbReference>
<dbReference type="InterPro" id="IPR036388">
    <property type="entry name" value="WH-like_DNA-bd_sf"/>
</dbReference>
<dbReference type="InterPro" id="IPR000524">
    <property type="entry name" value="Tscrpt_reg_HTH_GntR"/>
</dbReference>
<keyword evidence="5" id="KW-0663">Pyridoxal phosphate</keyword>
<dbReference type="InterPro" id="IPR051446">
    <property type="entry name" value="HTH_trans_reg/aminotransferase"/>
</dbReference>
<comment type="cofactor">
    <cofactor evidence="1">
        <name>pyridoxal 5'-phosphate</name>
        <dbReference type="ChEBI" id="CHEBI:597326"/>
    </cofactor>
</comment>
<dbReference type="Pfam" id="PF00155">
    <property type="entry name" value="Aminotran_1_2"/>
    <property type="match status" value="1"/>
</dbReference>
<evidence type="ECO:0000256" key="2">
    <source>
        <dbReference type="ARBA" id="ARBA00005384"/>
    </source>
</evidence>
<name>A0A0M3R924_9BACI</name>
<comment type="similarity">
    <text evidence="2">In the C-terminal section; belongs to the class-I pyridoxal-phosphate-dependent aminotransferase family.</text>
</comment>
<protein>
    <submittedName>
        <fullName evidence="10">GntR family transcriptional regulator</fullName>
    </submittedName>
</protein>
<evidence type="ECO:0000256" key="1">
    <source>
        <dbReference type="ARBA" id="ARBA00001933"/>
    </source>
</evidence>
<keyword evidence="3" id="KW-0032">Aminotransferase</keyword>
<dbReference type="PANTHER" id="PTHR46577">
    <property type="entry name" value="HTH-TYPE TRANSCRIPTIONAL REGULATORY PROTEIN GABR"/>
    <property type="match status" value="1"/>
</dbReference>
<dbReference type="AlphaFoldDB" id="A0A0M3R924"/>
<dbReference type="InterPro" id="IPR015421">
    <property type="entry name" value="PyrdxlP-dep_Trfase_major"/>
</dbReference>
<organism evidence="10 11">
    <name type="scientific">Bacillus gobiensis</name>
    <dbReference type="NCBI Taxonomy" id="1441095"/>
    <lineage>
        <taxon>Bacteria</taxon>
        <taxon>Bacillati</taxon>
        <taxon>Bacillota</taxon>
        <taxon>Bacilli</taxon>
        <taxon>Bacillales</taxon>
        <taxon>Bacillaceae</taxon>
        <taxon>Bacillus</taxon>
    </lineage>
</organism>
<evidence type="ECO:0000256" key="6">
    <source>
        <dbReference type="ARBA" id="ARBA00023015"/>
    </source>
</evidence>
<keyword evidence="8" id="KW-0804">Transcription</keyword>
<dbReference type="GO" id="GO:0008483">
    <property type="term" value="F:transaminase activity"/>
    <property type="evidence" value="ECO:0007669"/>
    <property type="project" value="UniProtKB-KW"/>
</dbReference>
<dbReference type="SUPFAM" id="SSF46785">
    <property type="entry name" value="Winged helix' DNA-binding domain"/>
    <property type="match status" value="1"/>
</dbReference>
<dbReference type="Gene3D" id="3.90.1150.10">
    <property type="entry name" value="Aspartate Aminotransferase, domain 1"/>
    <property type="match status" value="1"/>
</dbReference>
<accession>A0A0M3R924</accession>
<dbReference type="Proteomes" id="UP000067625">
    <property type="component" value="Chromosome"/>
</dbReference>
<dbReference type="STRING" id="1441095.AM592_03135"/>
<dbReference type="Gene3D" id="1.10.10.10">
    <property type="entry name" value="Winged helix-like DNA-binding domain superfamily/Winged helix DNA-binding domain"/>
    <property type="match status" value="1"/>
</dbReference>
<dbReference type="GO" id="GO:0003700">
    <property type="term" value="F:DNA-binding transcription factor activity"/>
    <property type="evidence" value="ECO:0007669"/>
    <property type="project" value="InterPro"/>
</dbReference>
<dbReference type="Gene3D" id="3.40.640.10">
    <property type="entry name" value="Type I PLP-dependent aspartate aminotransferase-like (Major domain)"/>
    <property type="match status" value="1"/>
</dbReference>
<dbReference type="PATRIC" id="fig|1441095.3.peg.687"/>
<dbReference type="FunFam" id="3.40.640.10:FF:000023">
    <property type="entry name" value="Transcriptional regulator, GntR family"/>
    <property type="match status" value="1"/>
</dbReference>
<dbReference type="InterPro" id="IPR015422">
    <property type="entry name" value="PyrdxlP-dep_Trfase_small"/>
</dbReference>
<sequence>MTDQEWKIDRYSGIPLHKQIEDFIKRKIIHGEWTVGTKLPSQRALAARFQVNRSTVVEAMGELYAQGLVEGKTGGGTKVCNNTWSLLSAYASLDWNSYVKKGSYHPNFSIIQKINREEFNEEIIRLGTGELSKDLLPVSKMESVIKKMSFSKVALGYEEPKGNIILRQTVSKHLERYDIQASPSNILIVSGALQALQLVSFGLLKKGSIVLAESPSYLHSIKFFQSGGTQVIGVPMDKDGVKTSLLRQYKQQLSTDLLYTIPSFHNPTGITMSEARRKELQKLCREEQLPMIEDDVYRDLWLDDPPPPPLKSKDKEGNILYVGSLSKTASPGLRVGWIIGPEPVIERLADIKMQTDYGTSALSQSIAAEWLSEGYYDEHLKVIRSALKRRREKALQLLQTYFGGSAHWTIPAGGFYIWITFPKEIRVHELFEKALKRNVLINPGNIYDPAASSCIRFSYAYSSMQDLEKGIKVLAEIMEELGGSR</sequence>